<organism evidence="1">
    <name type="scientific">uncultured Caudovirales phage</name>
    <dbReference type="NCBI Taxonomy" id="2100421"/>
    <lineage>
        <taxon>Viruses</taxon>
        <taxon>Duplodnaviria</taxon>
        <taxon>Heunggongvirae</taxon>
        <taxon>Uroviricota</taxon>
        <taxon>Caudoviricetes</taxon>
        <taxon>Peduoviridae</taxon>
        <taxon>Maltschvirus</taxon>
        <taxon>Maltschvirus maltsch</taxon>
    </lineage>
</organism>
<reference evidence="1" key="1">
    <citation type="submission" date="2020-05" db="EMBL/GenBank/DDBJ databases">
        <authorList>
            <person name="Chiriac C."/>
            <person name="Salcher M."/>
            <person name="Ghai R."/>
            <person name="Kavagutti S V."/>
        </authorList>
    </citation>
    <scope>NUCLEOTIDE SEQUENCE</scope>
</reference>
<gene>
    <name evidence="1" type="ORF">UFOVP1290_80</name>
</gene>
<proteinExistence type="predicted"/>
<protein>
    <submittedName>
        <fullName evidence="1">Uncharacterized protein</fullName>
    </submittedName>
</protein>
<name>A0A6J5RG77_9CAUD</name>
<dbReference type="EMBL" id="LR797252">
    <property type="protein sequence ID" value="CAB4196560.1"/>
    <property type="molecule type" value="Genomic_DNA"/>
</dbReference>
<evidence type="ECO:0000313" key="1">
    <source>
        <dbReference type="EMBL" id="CAB4196560.1"/>
    </source>
</evidence>
<accession>A0A6J5RG77</accession>
<sequence>MKKSLTKIYFNVKDVLPWDLLKIDWRTATVDQKPNDWSVRVIFQESSQYDNPAIAEIQFLFPEANYLLVPGTKFKLFHSKIDIYAEMIKEI</sequence>